<dbReference type="InterPro" id="IPR043502">
    <property type="entry name" value="DNA/RNA_pol_sf"/>
</dbReference>
<evidence type="ECO:0000256" key="1">
    <source>
        <dbReference type="SAM" id="MobiDB-lite"/>
    </source>
</evidence>
<reference evidence="3" key="1">
    <citation type="journal article" date="2022" name="Int. J. Mol. Sci.">
        <title>Draft Genome of Tanacetum Coccineum: Genomic Comparison of Closely Related Tanacetum-Family Plants.</title>
        <authorList>
            <person name="Yamashiro T."/>
            <person name="Shiraishi A."/>
            <person name="Nakayama K."/>
            <person name="Satake H."/>
        </authorList>
    </citation>
    <scope>NUCLEOTIDE SEQUENCE</scope>
</reference>
<dbReference type="InterPro" id="IPR041588">
    <property type="entry name" value="Integrase_H2C2"/>
</dbReference>
<feature type="compositionally biased region" description="Basic and acidic residues" evidence="1">
    <location>
        <begin position="182"/>
        <end position="193"/>
    </location>
</feature>
<dbReference type="Proteomes" id="UP001151760">
    <property type="component" value="Unassembled WGS sequence"/>
</dbReference>
<dbReference type="PANTHER" id="PTHR48475">
    <property type="entry name" value="RIBONUCLEASE H"/>
    <property type="match status" value="1"/>
</dbReference>
<feature type="compositionally biased region" description="Basic and acidic residues" evidence="1">
    <location>
        <begin position="451"/>
        <end position="478"/>
    </location>
</feature>
<keyword evidence="3" id="KW-0548">Nucleotidyltransferase</keyword>
<reference evidence="3" key="2">
    <citation type="submission" date="2022-01" db="EMBL/GenBank/DDBJ databases">
        <authorList>
            <person name="Yamashiro T."/>
            <person name="Shiraishi A."/>
            <person name="Satake H."/>
            <person name="Nakayama K."/>
        </authorList>
    </citation>
    <scope>NUCLEOTIDE SEQUENCE</scope>
</reference>
<gene>
    <name evidence="3" type="ORF">Tco_0976544</name>
</gene>
<feature type="compositionally biased region" description="Basic and acidic residues" evidence="1">
    <location>
        <begin position="107"/>
        <end position="124"/>
    </location>
</feature>
<dbReference type="InterPro" id="IPR012337">
    <property type="entry name" value="RNaseH-like_sf"/>
</dbReference>
<feature type="compositionally biased region" description="Polar residues" evidence="1">
    <location>
        <begin position="135"/>
        <end position="152"/>
    </location>
</feature>
<dbReference type="Gene3D" id="3.30.70.270">
    <property type="match status" value="1"/>
</dbReference>
<feature type="region of interest" description="Disordered" evidence="1">
    <location>
        <begin position="441"/>
        <end position="488"/>
    </location>
</feature>
<feature type="domain" description="Integrase catalytic" evidence="2">
    <location>
        <begin position="946"/>
        <end position="1128"/>
    </location>
</feature>
<dbReference type="EMBL" id="BQNB010016316">
    <property type="protein sequence ID" value="GJT50387.1"/>
    <property type="molecule type" value="Genomic_DNA"/>
</dbReference>
<dbReference type="Pfam" id="PF03732">
    <property type="entry name" value="Retrotrans_gag"/>
    <property type="match status" value="1"/>
</dbReference>
<dbReference type="GO" id="GO:0003964">
    <property type="term" value="F:RNA-directed DNA polymerase activity"/>
    <property type="evidence" value="ECO:0007669"/>
    <property type="project" value="UniProtKB-KW"/>
</dbReference>
<name>A0ABQ5EHU0_9ASTR</name>
<dbReference type="InterPro" id="IPR036397">
    <property type="entry name" value="RNaseH_sf"/>
</dbReference>
<evidence type="ECO:0000259" key="2">
    <source>
        <dbReference type="PROSITE" id="PS50994"/>
    </source>
</evidence>
<dbReference type="Gene3D" id="3.30.420.10">
    <property type="entry name" value="Ribonuclease H-like superfamily/Ribonuclease H"/>
    <property type="match status" value="1"/>
</dbReference>
<proteinExistence type="predicted"/>
<organism evidence="3 4">
    <name type="scientific">Tanacetum coccineum</name>
    <dbReference type="NCBI Taxonomy" id="301880"/>
    <lineage>
        <taxon>Eukaryota</taxon>
        <taxon>Viridiplantae</taxon>
        <taxon>Streptophyta</taxon>
        <taxon>Embryophyta</taxon>
        <taxon>Tracheophyta</taxon>
        <taxon>Spermatophyta</taxon>
        <taxon>Magnoliopsida</taxon>
        <taxon>eudicotyledons</taxon>
        <taxon>Gunneridae</taxon>
        <taxon>Pentapetalae</taxon>
        <taxon>asterids</taxon>
        <taxon>campanulids</taxon>
        <taxon>Asterales</taxon>
        <taxon>Asteraceae</taxon>
        <taxon>Asteroideae</taxon>
        <taxon>Anthemideae</taxon>
        <taxon>Anthemidinae</taxon>
        <taxon>Tanacetum</taxon>
    </lineage>
</organism>
<feature type="compositionally biased region" description="Basic and acidic residues" evidence="1">
    <location>
        <begin position="153"/>
        <end position="174"/>
    </location>
</feature>
<protein>
    <submittedName>
        <fullName evidence="3">Reverse transcriptase domain-containing protein</fullName>
    </submittedName>
</protein>
<keyword evidence="3" id="KW-0808">Transferase</keyword>
<feature type="compositionally biased region" description="Low complexity" evidence="1">
    <location>
        <begin position="220"/>
        <end position="231"/>
    </location>
</feature>
<dbReference type="InterPro" id="IPR043128">
    <property type="entry name" value="Rev_trsase/Diguanyl_cyclase"/>
</dbReference>
<dbReference type="SUPFAM" id="SSF53098">
    <property type="entry name" value="Ribonuclease H-like"/>
    <property type="match status" value="1"/>
</dbReference>
<evidence type="ECO:0000313" key="4">
    <source>
        <dbReference type="Proteomes" id="UP001151760"/>
    </source>
</evidence>
<dbReference type="PANTHER" id="PTHR48475:SF2">
    <property type="entry name" value="RIBONUCLEASE H"/>
    <property type="match status" value="1"/>
</dbReference>
<dbReference type="InterPro" id="IPR005162">
    <property type="entry name" value="Retrotrans_gag_dom"/>
</dbReference>
<comment type="caution">
    <text evidence="3">The sequence shown here is derived from an EMBL/GenBank/DDBJ whole genome shotgun (WGS) entry which is preliminary data.</text>
</comment>
<dbReference type="PROSITE" id="PS50994">
    <property type="entry name" value="INTEGRASE"/>
    <property type="match status" value="1"/>
</dbReference>
<feature type="region of interest" description="Disordered" evidence="1">
    <location>
        <begin position="79"/>
        <end position="248"/>
    </location>
</feature>
<accession>A0ABQ5EHU0</accession>
<keyword evidence="4" id="KW-1185">Reference proteome</keyword>
<dbReference type="InterPro" id="IPR001584">
    <property type="entry name" value="Integrase_cat-core"/>
</dbReference>
<keyword evidence="3" id="KW-0695">RNA-directed DNA polymerase</keyword>
<evidence type="ECO:0000313" key="3">
    <source>
        <dbReference type="EMBL" id="GJT50387.1"/>
    </source>
</evidence>
<sequence>MGHGHGHSSRPLPEIAKYMALCSGMRCQIPVISALSWAKIQGNPTGSEAYKRRITFIDSGFSINSLGARRRLDFGDTPKRARRIRSDSLSSDDRNSPVRYYHRREKSKTDARRKDEDRSVFDRLSHRKRSAFERLSNTYSPSTTKSGPSNTTPRDRSRGKNPSDSRDRSSDKSRSRIRSHLRGVEESYDETHSSQRTRHRDRSRNDGHHGGMKKKRVNESPSSRASVSSFSHETHQRPRMRRKSTDEEDLAVPWTCEDVDPFTPRICNFRSSRKTRMPNNVKTYDGIGDPEDHLKVFQAAAQVEHWAMPTWCHMFNSTLIGAARVWFDELPAESIDGYKDLKAAFLSYFMQQKKYVKDPVEIHNIKQKDGETIEEFMERFKTETGRMKGAPECMRISGFMHGVNNPELTKRLNERVPKTMEEMMTTTAAFIRGETAAASKKKVHAPWKSQDQSKRHASDRKLEFQKPDFRNQPREGRGSNKFTPLTRTPKEIFTAEAAKFKPPAPMVTPLEKRSDSSKFCEFHNDKGHSTDECVQLKKQIEELVRAGKLSQFVKGIRQEKDQQRPGKKDFPTKDKAAAIYMIQSWQRVTRQKKPSLTEAEIWGTTSTDVCDGGRSMEVLFEHCFNRLRPEVQSQMAPATTSLTGFSGETIWPVGQIRLLVTIGDAEHSTEAWMNRYGSRWELEDVCRLYGPKQCPPQDCYPLPEIRLEIKSPVRSTLSKLSGPYKGYHQIQMAEEDEEKTAFHTPRGYIVIQKCLSVLRTPEPHTRVLWTRGKRSNIEETFRTLRKINMKLNPKKCTFGTVEGMFLGYVVGPEGIKPCPDKVERCQILIDFLVEKLDDAPVDTSVKEIPKEEWTLFTDSSSYALSKIASTSFAHLSKQVLVEILNEKSINGKEVAAVVEEEEPTWMTPIVEYLRDGILPEDSKDASKLRIKARQYELLQGVLYRRSFLKPWLRCVGPLQADYVIREIHKGSCSLHARPRSVVAKAMRSGYYWPTMHRDARETIRKCKDCQIHRPVPREPQQPLTPITAPWPFYNGDPFKDWCEKLNIMQRFASIKHPQSNGLVERANRSLGEGIKARLGENNKNWLEELPHVLWAHRTLIKSSNDDTPFSLTCGTEAFIPAEIGMPTYRTTAVDVVHNDDELRLNLDLVEERRERAAIREAQAKLKMKRYYDARVKNVAFRPGDFVYRSNDASHAVE</sequence>
<dbReference type="Pfam" id="PF17921">
    <property type="entry name" value="Integrase_H2C2"/>
    <property type="match status" value="1"/>
</dbReference>
<dbReference type="SUPFAM" id="SSF56672">
    <property type="entry name" value="DNA/RNA polymerases"/>
    <property type="match status" value="1"/>
</dbReference>